<evidence type="ECO:0000313" key="2">
    <source>
        <dbReference type="EMBL" id="KAB1072380.1"/>
    </source>
</evidence>
<sequence length="156" mass="16307">MTEAHSAAHVQADQADQAGSTATSAPRQRSVQDSKAPTASADELLEQAAEALTRKAIQMALAGNAPALRHCLNRLASLHNERPISFTLPAINGPEDLPTATLALLQAVAAGEITPAEAAALARLVETHIQAVEAADFNERLRRLEEAQDLSAASSS</sequence>
<dbReference type="EMBL" id="VZZK01000049">
    <property type="protein sequence ID" value="KAB1072380.1"/>
    <property type="molecule type" value="Genomic_DNA"/>
</dbReference>
<feature type="compositionally biased region" description="Low complexity" evidence="1">
    <location>
        <begin position="1"/>
        <end position="18"/>
    </location>
</feature>
<organism evidence="2 3">
    <name type="scientific">Methylobacterium soli</name>
    <dbReference type="NCBI Taxonomy" id="553447"/>
    <lineage>
        <taxon>Bacteria</taxon>
        <taxon>Pseudomonadati</taxon>
        <taxon>Pseudomonadota</taxon>
        <taxon>Alphaproteobacteria</taxon>
        <taxon>Hyphomicrobiales</taxon>
        <taxon>Methylobacteriaceae</taxon>
        <taxon>Methylobacterium</taxon>
    </lineage>
</organism>
<dbReference type="OrthoDB" id="2086138at2"/>
<feature type="region of interest" description="Disordered" evidence="1">
    <location>
        <begin position="1"/>
        <end position="42"/>
    </location>
</feature>
<evidence type="ECO:0000256" key="1">
    <source>
        <dbReference type="SAM" id="MobiDB-lite"/>
    </source>
</evidence>
<proteinExistence type="predicted"/>
<gene>
    <name evidence="2" type="ORF">F6X53_28255</name>
</gene>
<dbReference type="RefSeq" id="WP_151004664.1">
    <property type="nucleotide sequence ID" value="NZ_BPQY01000044.1"/>
</dbReference>
<comment type="caution">
    <text evidence="2">The sequence shown here is derived from an EMBL/GenBank/DDBJ whole genome shotgun (WGS) entry which is preliminary data.</text>
</comment>
<reference evidence="2 3" key="1">
    <citation type="submission" date="2019-09" db="EMBL/GenBank/DDBJ databases">
        <title>YIM 48816 draft genome.</title>
        <authorList>
            <person name="Jiang L."/>
        </authorList>
    </citation>
    <scope>NUCLEOTIDE SEQUENCE [LARGE SCALE GENOMIC DNA]</scope>
    <source>
        <strain evidence="2 3">YIM 48816</strain>
    </source>
</reference>
<name>A0A6L3SWU3_9HYPH</name>
<dbReference type="AlphaFoldDB" id="A0A6L3SWU3"/>
<accession>A0A6L3SWU3</accession>
<protein>
    <submittedName>
        <fullName evidence="2">Uncharacterized protein</fullName>
    </submittedName>
</protein>
<feature type="compositionally biased region" description="Polar residues" evidence="1">
    <location>
        <begin position="19"/>
        <end position="37"/>
    </location>
</feature>
<dbReference type="Proteomes" id="UP000474159">
    <property type="component" value="Unassembled WGS sequence"/>
</dbReference>
<evidence type="ECO:0000313" key="3">
    <source>
        <dbReference type="Proteomes" id="UP000474159"/>
    </source>
</evidence>
<keyword evidence="3" id="KW-1185">Reference proteome</keyword>